<gene>
    <name evidence="2" type="ORF">METZ01_LOCUS96215</name>
</gene>
<name>A0A381VTH6_9ZZZZ</name>
<feature type="non-terminal residue" evidence="2">
    <location>
        <position position="1"/>
    </location>
</feature>
<dbReference type="AlphaFoldDB" id="A0A381VTH6"/>
<dbReference type="EMBL" id="UINC01009679">
    <property type="protein sequence ID" value="SVA43361.1"/>
    <property type="molecule type" value="Genomic_DNA"/>
</dbReference>
<organism evidence="2">
    <name type="scientific">marine metagenome</name>
    <dbReference type="NCBI Taxonomy" id="408172"/>
    <lineage>
        <taxon>unclassified sequences</taxon>
        <taxon>metagenomes</taxon>
        <taxon>ecological metagenomes</taxon>
    </lineage>
</organism>
<proteinExistence type="predicted"/>
<feature type="non-terminal residue" evidence="2">
    <location>
        <position position="28"/>
    </location>
</feature>
<feature type="region of interest" description="Disordered" evidence="1">
    <location>
        <begin position="1"/>
        <end position="28"/>
    </location>
</feature>
<accession>A0A381VTH6</accession>
<reference evidence="2" key="1">
    <citation type="submission" date="2018-05" db="EMBL/GenBank/DDBJ databases">
        <authorList>
            <person name="Lanie J.A."/>
            <person name="Ng W.-L."/>
            <person name="Kazmierczak K.M."/>
            <person name="Andrzejewski T.M."/>
            <person name="Davidsen T.M."/>
            <person name="Wayne K.J."/>
            <person name="Tettelin H."/>
            <person name="Glass J.I."/>
            <person name="Rusch D."/>
            <person name="Podicherti R."/>
            <person name="Tsui H.-C.T."/>
            <person name="Winkler M.E."/>
        </authorList>
    </citation>
    <scope>NUCLEOTIDE SEQUENCE</scope>
</reference>
<evidence type="ECO:0000256" key="1">
    <source>
        <dbReference type="SAM" id="MobiDB-lite"/>
    </source>
</evidence>
<sequence>EPGRPVPRGQRQRRMVGRWPDLLTAGPL</sequence>
<evidence type="ECO:0000313" key="2">
    <source>
        <dbReference type="EMBL" id="SVA43361.1"/>
    </source>
</evidence>
<protein>
    <submittedName>
        <fullName evidence="2">Uncharacterized protein</fullName>
    </submittedName>
</protein>